<feature type="compositionally biased region" description="Low complexity" evidence="1">
    <location>
        <begin position="23"/>
        <end position="38"/>
    </location>
</feature>
<feature type="region of interest" description="Disordered" evidence="1">
    <location>
        <begin position="1"/>
        <end position="88"/>
    </location>
</feature>
<proteinExistence type="predicted"/>
<organism evidence="2">
    <name type="scientific">Oryza punctata</name>
    <name type="common">Red rice</name>
    <dbReference type="NCBI Taxonomy" id="4537"/>
    <lineage>
        <taxon>Eukaryota</taxon>
        <taxon>Viridiplantae</taxon>
        <taxon>Streptophyta</taxon>
        <taxon>Embryophyta</taxon>
        <taxon>Tracheophyta</taxon>
        <taxon>Spermatophyta</taxon>
        <taxon>Magnoliopsida</taxon>
        <taxon>Liliopsida</taxon>
        <taxon>Poales</taxon>
        <taxon>Poaceae</taxon>
        <taxon>BOP clade</taxon>
        <taxon>Oryzoideae</taxon>
        <taxon>Oryzeae</taxon>
        <taxon>Oryzinae</taxon>
        <taxon>Oryza</taxon>
    </lineage>
</organism>
<dbReference type="HOGENOM" id="CLU_2472930_0_0_1"/>
<dbReference type="EnsemblPlants" id="OPUNC04G26720.1">
    <property type="protein sequence ID" value="OPUNC04G26720.1"/>
    <property type="gene ID" value="OPUNC04G26720"/>
</dbReference>
<feature type="compositionally biased region" description="Basic residues" evidence="1">
    <location>
        <begin position="78"/>
        <end position="88"/>
    </location>
</feature>
<accession>A0A0E0KWM5</accession>
<reference evidence="2" key="1">
    <citation type="submission" date="2015-04" db="UniProtKB">
        <authorList>
            <consortium name="EnsemblPlants"/>
        </authorList>
    </citation>
    <scope>IDENTIFICATION</scope>
</reference>
<dbReference type="AlphaFoldDB" id="A0A0E0KWM5"/>
<name>A0A0E0KWM5_ORYPU</name>
<reference evidence="2" key="2">
    <citation type="submission" date="2018-05" db="EMBL/GenBank/DDBJ databases">
        <title>OpunRS2 (Oryza punctata Reference Sequence Version 2).</title>
        <authorList>
            <person name="Zhang J."/>
            <person name="Kudrna D."/>
            <person name="Lee S."/>
            <person name="Talag J."/>
            <person name="Welchert J."/>
            <person name="Wing R.A."/>
        </authorList>
    </citation>
    <scope>NUCLEOTIDE SEQUENCE [LARGE SCALE GENOMIC DNA]</scope>
</reference>
<evidence type="ECO:0000313" key="3">
    <source>
        <dbReference type="Proteomes" id="UP000026962"/>
    </source>
</evidence>
<feature type="compositionally biased region" description="Basic residues" evidence="1">
    <location>
        <begin position="1"/>
        <end position="20"/>
    </location>
</feature>
<evidence type="ECO:0000313" key="2">
    <source>
        <dbReference type="EnsemblPlants" id="OPUNC04G26720.1"/>
    </source>
</evidence>
<evidence type="ECO:0000256" key="1">
    <source>
        <dbReference type="SAM" id="MobiDB-lite"/>
    </source>
</evidence>
<protein>
    <submittedName>
        <fullName evidence="2">Uncharacterized protein</fullName>
    </submittedName>
</protein>
<dbReference type="Proteomes" id="UP000026962">
    <property type="component" value="Chromosome 4"/>
</dbReference>
<keyword evidence="3" id="KW-1185">Reference proteome</keyword>
<sequence length="88" mass="9971">MRQRRRGRIRSSRGRRRRRSTVAASATGPARASAIAAGRTGGGLARRRWRQLERRWGRRRPVTGKEESGRGATDNRGGRHGVSRRGRR</sequence>
<dbReference type="Gramene" id="OPUNC04G26720.1">
    <property type="protein sequence ID" value="OPUNC04G26720.1"/>
    <property type="gene ID" value="OPUNC04G26720"/>
</dbReference>